<dbReference type="PROSITE" id="PS50252">
    <property type="entry name" value="TBOX_3"/>
    <property type="match status" value="1"/>
</dbReference>
<dbReference type="PANTHER" id="PTHR11267">
    <property type="entry name" value="T-BOX PROTEIN-RELATED"/>
    <property type="match status" value="1"/>
</dbReference>
<keyword evidence="5 6" id="KW-0539">Nucleus</keyword>
<dbReference type="Proteomes" id="UP000483820">
    <property type="component" value="Chromosome II"/>
</dbReference>
<dbReference type="GO" id="GO:0005634">
    <property type="term" value="C:nucleus"/>
    <property type="evidence" value="ECO:0007669"/>
    <property type="project" value="UniProtKB-SubCell"/>
</dbReference>
<evidence type="ECO:0000313" key="10">
    <source>
        <dbReference type="Proteomes" id="UP000483820"/>
    </source>
</evidence>
<dbReference type="PANTHER" id="PTHR11267:SF189">
    <property type="entry name" value="T-BOX PROTEIN 31-RELATED"/>
    <property type="match status" value="1"/>
</dbReference>
<dbReference type="FunFam" id="2.60.40.820:FF:000013">
    <property type="entry name" value="T-box transcription factor tbx-9"/>
    <property type="match status" value="1"/>
</dbReference>
<dbReference type="GO" id="GO:0001708">
    <property type="term" value="P:cell fate specification"/>
    <property type="evidence" value="ECO:0007669"/>
    <property type="project" value="TreeGrafter"/>
</dbReference>
<dbReference type="PRINTS" id="PR00937">
    <property type="entry name" value="TBOX"/>
</dbReference>
<evidence type="ECO:0000256" key="7">
    <source>
        <dbReference type="SAM" id="MobiDB-lite"/>
    </source>
</evidence>
<evidence type="ECO:0000256" key="3">
    <source>
        <dbReference type="ARBA" id="ARBA00023125"/>
    </source>
</evidence>
<comment type="subcellular location">
    <subcellularLocation>
        <location evidence="1 6">Nucleus</location>
    </subcellularLocation>
</comment>
<dbReference type="Pfam" id="PF00907">
    <property type="entry name" value="T-box"/>
    <property type="match status" value="1"/>
</dbReference>
<evidence type="ECO:0000256" key="2">
    <source>
        <dbReference type="ARBA" id="ARBA00023015"/>
    </source>
</evidence>
<dbReference type="GO" id="GO:0000978">
    <property type="term" value="F:RNA polymerase II cis-regulatory region sequence-specific DNA binding"/>
    <property type="evidence" value="ECO:0007669"/>
    <property type="project" value="InterPro"/>
</dbReference>
<dbReference type="InterPro" id="IPR008967">
    <property type="entry name" value="p53-like_TF_DNA-bd_sf"/>
</dbReference>
<dbReference type="InterPro" id="IPR046360">
    <property type="entry name" value="T-box_DNA-bd"/>
</dbReference>
<dbReference type="Gene3D" id="2.60.40.820">
    <property type="entry name" value="Transcription factor, T-box"/>
    <property type="match status" value="1"/>
</dbReference>
<evidence type="ECO:0000256" key="5">
    <source>
        <dbReference type="ARBA" id="ARBA00023242"/>
    </source>
</evidence>
<protein>
    <recommendedName>
        <fullName evidence="8">T-box domain-containing protein</fullName>
    </recommendedName>
</protein>
<keyword evidence="4" id="KW-0804">Transcription</keyword>
<organism evidence="9 10">
    <name type="scientific">Caenorhabditis remanei</name>
    <name type="common">Caenorhabditis vulgaris</name>
    <dbReference type="NCBI Taxonomy" id="31234"/>
    <lineage>
        <taxon>Eukaryota</taxon>
        <taxon>Metazoa</taxon>
        <taxon>Ecdysozoa</taxon>
        <taxon>Nematoda</taxon>
        <taxon>Chromadorea</taxon>
        <taxon>Rhabditida</taxon>
        <taxon>Rhabditina</taxon>
        <taxon>Rhabditomorpha</taxon>
        <taxon>Rhabditoidea</taxon>
        <taxon>Rhabditidae</taxon>
        <taxon>Peloderinae</taxon>
        <taxon>Caenorhabditis</taxon>
    </lineage>
</organism>
<dbReference type="CDD" id="cd00182">
    <property type="entry name" value="T-box"/>
    <property type="match status" value="1"/>
</dbReference>
<dbReference type="EMBL" id="WUAV01000002">
    <property type="protein sequence ID" value="KAF1767339.1"/>
    <property type="molecule type" value="Genomic_DNA"/>
</dbReference>
<dbReference type="GO" id="GO:0000981">
    <property type="term" value="F:DNA-binding transcription factor activity, RNA polymerase II-specific"/>
    <property type="evidence" value="ECO:0007669"/>
    <property type="project" value="TreeGrafter"/>
</dbReference>
<keyword evidence="3 6" id="KW-0238">DNA-binding</keyword>
<comment type="caution">
    <text evidence="6">Lacks conserved residue(s) required for the propagation of feature annotation.</text>
</comment>
<dbReference type="GO" id="GO:0000785">
    <property type="term" value="C:chromatin"/>
    <property type="evidence" value="ECO:0007669"/>
    <property type="project" value="TreeGrafter"/>
</dbReference>
<feature type="domain" description="T-box" evidence="8">
    <location>
        <begin position="11"/>
        <end position="183"/>
    </location>
</feature>
<dbReference type="InterPro" id="IPR036960">
    <property type="entry name" value="T-box_sf"/>
</dbReference>
<dbReference type="GeneID" id="9802165"/>
<dbReference type="KEGG" id="crq:GCK72_007298"/>
<reference evidence="9 10" key="1">
    <citation type="submission" date="2019-12" db="EMBL/GenBank/DDBJ databases">
        <title>Chromosome-level assembly of the Caenorhabditis remanei genome.</title>
        <authorList>
            <person name="Teterina A.A."/>
            <person name="Willis J.H."/>
            <person name="Phillips P.C."/>
        </authorList>
    </citation>
    <scope>NUCLEOTIDE SEQUENCE [LARGE SCALE GENOMIC DNA]</scope>
    <source>
        <strain evidence="9 10">PX506</strain>
        <tissue evidence="9">Whole organism</tissue>
    </source>
</reference>
<name>A0A6A5HIU1_CAERE</name>
<dbReference type="RefSeq" id="XP_003103799.2">
    <property type="nucleotide sequence ID" value="XM_003103751.2"/>
</dbReference>
<dbReference type="SMART" id="SM00425">
    <property type="entry name" value="TBOX"/>
    <property type="match status" value="1"/>
</dbReference>
<evidence type="ECO:0000256" key="6">
    <source>
        <dbReference type="PROSITE-ProRule" id="PRU00201"/>
    </source>
</evidence>
<comment type="caution">
    <text evidence="9">The sequence shown here is derived from an EMBL/GenBank/DDBJ whole genome shotgun (WGS) entry which is preliminary data.</text>
</comment>
<keyword evidence="2" id="KW-0805">Transcription regulation</keyword>
<proteinExistence type="predicted"/>
<sequence length="326" mass="37467">MTTPSGIEVSLSNQDQWEKFHPMTEMIVTRKAGRRLFPHLKYTLKGLKPDVKYGLFLHFERMDNIKYKFSVNKWKEFSKGDEIRPVERKLHKDGWRLGGHWMENPVSFEFIKVTNNPEMDKDDAVLVQSMHKYLPVLSIQRENAEKEEFRFGVTEFMAVTAYQNKNIIQLKIDMNRFASGFKEDGGHNKSPNTDSGPRGVKRQSTSPEVYGSVTPPSAPWTPPYNPLTPLRYNNTPVAPMYHMYPWQMPMGMYPMFPPMSSGMAPGMAPEVSMNSSMPPVADVFQNQPAMQQNPIYMGMPMGQWNMGNGNGMENRTPQSEFPNYTF</sequence>
<dbReference type="SUPFAM" id="SSF49417">
    <property type="entry name" value="p53-like transcription factors"/>
    <property type="match status" value="1"/>
</dbReference>
<gene>
    <name evidence="9" type="ORF">GCK72_007298</name>
</gene>
<evidence type="ECO:0000313" key="9">
    <source>
        <dbReference type="EMBL" id="KAF1767339.1"/>
    </source>
</evidence>
<evidence type="ECO:0000256" key="4">
    <source>
        <dbReference type="ARBA" id="ARBA00023163"/>
    </source>
</evidence>
<dbReference type="CTD" id="9802165"/>
<dbReference type="AlphaFoldDB" id="A0A6A5HIU1"/>
<dbReference type="InterPro" id="IPR001699">
    <property type="entry name" value="TF_T-box"/>
</dbReference>
<accession>A0A6A5HIU1</accession>
<feature type="region of interest" description="Disordered" evidence="7">
    <location>
        <begin position="182"/>
        <end position="224"/>
    </location>
</feature>
<dbReference type="GO" id="GO:0045893">
    <property type="term" value="P:positive regulation of DNA-templated transcription"/>
    <property type="evidence" value="ECO:0007669"/>
    <property type="project" value="InterPro"/>
</dbReference>
<evidence type="ECO:0000256" key="1">
    <source>
        <dbReference type="ARBA" id="ARBA00004123"/>
    </source>
</evidence>
<evidence type="ECO:0000259" key="8">
    <source>
        <dbReference type="PROSITE" id="PS50252"/>
    </source>
</evidence>